<dbReference type="PROSITE" id="PS00198">
    <property type="entry name" value="4FE4S_FER_1"/>
    <property type="match status" value="1"/>
</dbReference>
<evidence type="ECO:0000259" key="4">
    <source>
        <dbReference type="PROSITE" id="PS51379"/>
    </source>
</evidence>
<evidence type="ECO:0000313" key="6">
    <source>
        <dbReference type="Proteomes" id="UP000568877"/>
    </source>
</evidence>
<keyword evidence="2" id="KW-0408">Iron</keyword>
<dbReference type="SUPFAM" id="SSF54862">
    <property type="entry name" value="4Fe-4S ferredoxins"/>
    <property type="match status" value="1"/>
</dbReference>
<feature type="domain" description="4Fe-4S ferredoxin-type" evidence="4">
    <location>
        <begin position="134"/>
        <end position="161"/>
    </location>
</feature>
<reference evidence="5 6" key="1">
    <citation type="journal article" date="2020" name="Front. Microbiol.">
        <title>Single-cell genomics of novel Actinobacteria with the Wood-Ljungdahl pathway discovered in a serpentinizing system.</title>
        <authorList>
            <person name="Merino N."/>
            <person name="Kawai M."/>
            <person name="Boyd E.S."/>
            <person name="Colman D.R."/>
            <person name="McGlynn S.E."/>
            <person name="Nealson K.H."/>
            <person name="Kurokawa K."/>
            <person name="Hongoh Y."/>
        </authorList>
    </citation>
    <scope>NUCLEOTIDE SEQUENCE [LARGE SCALE GENOMIC DNA]</scope>
    <source>
        <strain evidence="5 6">S42</strain>
    </source>
</reference>
<proteinExistence type="predicted"/>
<feature type="domain" description="4Fe-4S ferredoxin-type" evidence="4">
    <location>
        <begin position="96"/>
        <end position="124"/>
    </location>
</feature>
<dbReference type="GO" id="GO:0046872">
    <property type="term" value="F:metal ion binding"/>
    <property type="evidence" value="ECO:0007669"/>
    <property type="project" value="UniProtKB-KW"/>
</dbReference>
<dbReference type="InterPro" id="IPR017896">
    <property type="entry name" value="4Fe4S_Fe-S-bd"/>
</dbReference>
<dbReference type="AlphaFoldDB" id="A0A6V8PLY9"/>
<evidence type="ECO:0000256" key="2">
    <source>
        <dbReference type="ARBA" id="ARBA00023004"/>
    </source>
</evidence>
<dbReference type="GO" id="GO:0051536">
    <property type="term" value="F:iron-sulfur cluster binding"/>
    <property type="evidence" value="ECO:0007669"/>
    <property type="project" value="UniProtKB-KW"/>
</dbReference>
<protein>
    <submittedName>
        <fullName evidence="5">NADH-quinone oxidoreductase subunit G</fullName>
    </submittedName>
</protein>
<dbReference type="Pfam" id="PF12838">
    <property type="entry name" value="Fer4_7"/>
    <property type="match status" value="1"/>
</dbReference>
<name>A0A6V8PLY9_9ACTN</name>
<accession>A0A6V8PLY9</accession>
<dbReference type="Proteomes" id="UP000568877">
    <property type="component" value="Unassembled WGS sequence"/>
</dbReference>
<evidence type="ECO:0000256" key="3">
    <source>
        <dbReference type="ARBA" id="ARBA00023014"/>
    </source>
</evidence>
<dbReference type="Gene3D" id="3.10.20.740">
    <property type="match status" value="1"/>
</dbReference>
<dbReference type="PROSITE" id="PS51379">
    <property type="entry name" value="4FE4S_FER_2"/>
    <property type="match status" value="2"/>
</dbReference>
<keyword evidence="1" id="KW-0479">Metal-binding</keyword>
<dbReference type="InterPro" id="IPR017900">
    <property type="entry name" value="4Fe4S_Fe_S_CS"/>
</dbReference>
<dbReference type="EMBL" id="BLSA01000368">
    <property type="protein sequence ID" value="GFP33273.1"/>
    <property type="molecule type" value="Genomic_DNA"/>
</dbReference>
<dbReference type="Gene3D" id="3.30.70.20">
    <property type="match status" value="1"/>
</dbReference>
<evidence type="ECO:0000313" key="5">
    <source>
        <dbReference type="EMBL" id="GFP33273.1"/>
    </source>
</evidence>
<gene>
    <name evidence="5" type="ORF">HKBW3S42_01607</name>
</gene>
<comment type="caution">
    <text evidence="5">The sequence shown here is derived from an EMBL/GenBank/DDBJ whole genome shotgun (WGS) entry which is preliminary data.</text>
</comment>
<evidence type="ECO:0000256" key="1">
    <source>
        <dbReference type="ARBA" id="ARBA00022723"/>
    </source>
</evidence>
<organism evidence="5 6">
    <name type="scientific">Candidatus Hakubella thermalkaliphila</name>
    <dbReference type="NCBI Taxonomy" id="2754717"/>
    <lineage>
        <taxon>Bacteria</taxon>
        <taxon>Bacillati</taxon>
        <taxon>Actinomycetota</taxon>
        <taxon>Actinomycetota incertae sedis</taxon>
        <taxon>Candidatus Hakubellales</taxon>
        <taxon>Candidatus Hakubellaceae</taxon>
        <taxon>Candidatus Hakubella</taxon>
    </lineage>
</organism>
<sequence length="161" mass="17927">MCLVETSISGKSNIVTACSEPVKEGMVVITKSDKLSRLRTTSFELMLSDHEIDCPNYPGFKKCQLLKIAAYLKVKVKYPDRFKRVEKNLLVDLSHLRVGYNPNKCIKCGKCVFACRGLLSFVNYGLDTGISTFNHTPLSELGCDACLECSKVCPVGAFFER</sequence>
<keyword evidence="3" id="KW-0411">Iron-sulfur</keyword>